<reference evidence="3" key="1">
    <citation type="submission" date="2017-10" db="EMBL/GenBank/DDBJ databases">
        <authorList>
            <person name="Regsiter A."/>
            <person name="William W."/>
        </authorList>
    </citation>
    <scope>NUCLEOTIDE SEQUENCE [LARGE SCALE GENOMIC DNA]</scope>
</reference>
<organism evidence="2 3">
    <name type="scientific">Methylorubrum extorquens</name>
    <name type="common">Methylobacterium dichloromethanicum</name>
    <name type="synonym">Methylobacterium extorquens</name>
    <dbReference type="NCBI Taxonomy" id="408"/>
    <lineage>
        <taxon>Bacteria</taxon>
        <taxon>Pseudomonadati</taxon>
        <taxon>Pseudomonadota</taxon>
        <taxon>Alphaproteobacteria</taxon>
        <taxon>Hyphomicrobiales</taxon>
        <taxon>Methylobacteriaceae</taxon>
        <taxon>Methylorubrum</taxon>
    </lineage>
</organism>
<accession>A0A2N9ATB7</accession>
<feature type="chain" id="PRO_5014977280" evidence="1">
    <location>
        <begin position="17"/>
        <end position="77"/>
    </location>
</feature>
<dbReference type="EMBL" id="LT962688">
    <property type="protein sequence ID" value="SOR30601.1"/>
    <property type="molecule type" value="Genomic_DNA"/>
</dbReference>
<feature type="signal peptide" evidence="1">
    <location>
        <begin position="1"/>
        <end position="16"/>
    </location>
</feature>
<evidence type="ECO:0000256" key="1">
    <source>
        <dbReference type="SAM" id="SignalP"/>
    </source>
</evidence>
<evidence type="ECO:0000313" key="3">
    <source>
        <dbReference type="Proteomes" id="UP000233769"/>
    </source>
</evidence>
<name>A0A2N9ATB7_METEX</name>
<gene>
    <name evidence="2" type="ORF">TK0001_3999</name>
</gene>
<dbReference type="Proteomes" id="UP000233769">
    <property type="component" value="Chromosome tk0001"/>
</dbReference>
<dbReference type="AlphaFoldDB" id="A0A2N9ATB7"/>
<keyword evidence="1" id="KW-0732">Signal</keyword>
<sequence>MKRLLLLLVAVLPLAAAPPERPALSIPGSLLRCAPPSRPPAGGTQRQVAGYVVDLADAHADCQGKLCRVRGLVEGAR</sequence>
<proteinExistence type="predicted"/>
<protein>
    <submittedName>
        <fullName evidence="2">Uncharacterized protein</fullName>
    </submittedName>
</protein>
<evidence type="ECO:0000313" key="2">
    <source>
        <dbReference type="EMBL" id="SOR30601.1"/>
    </source>
</evidence>